<organism evidence="3 4">
    <name type="scientific">Bombiscardovia apis</name>
    <dbReference type="NCBI Taxonomy" id="2932182"/>
    <lineage>
        <taxon>Bacteria</taxon>
        <taxon>Bacillati</taxon>
        <taxon>Actinomycetota</taxon>
        <taxon>Actinomycetes</taxon>
        <taxon>Bifidobacteriales</taxon>
        <taxon>Bifidobacteriaceae</taxon>
        <taxon>Bombiscardovia</taxon>
    </lineage>
</organism>
<keyword evidence="4" id="KW-1185">Reference proteome</keyword>
<keyword evidence="1" id="KW-0238">DNA-binding</keyword>
<dbReference type="Pfam" id="PF13411">
    <property type="entry name" value="MerR_1"/>
    <property type="match status" value="1"/>
</dbReference>
<dbReference type="InterPro" id="IPR047057">
    <property type="entry name" value="MerR_fam"/>
</dbReference>
<sequence>MRISDVSRETHLPISTLRYYERRGILQPNRNVQGYREYSEQDMQWIAFVQRVLEIGMPLRDIEQYAQLRRHGDSTIVERLSMLDAQRAVLQEQLAHIQGEIAYLDSKISIYHDSLSKH</sequence>
<gene>
    <name evidence="3" type="primary">rmeD</name>
    <name evidence="3" type="ORF">KIMH_14880</name>
</gene>
<dbReference type="PROSITE" id="PS50937">
    <property type="entry name" value="HTH_MERR_2"/>
    <property type="match status" value="1"/>
</dbReference>
<evidence type="ECO:0000313" key="3">
    <source>
        <dbReference type="EMBL" id="BDR55377.1"/>
    </source>
</evidence>
<dbReference type="EMBL" id="AP026800">
    <property type="protein sequence ID" value="BDR55377.1"/>
    <property type="molecule type" value="Genomic_DNA"/>
</dbReference>
<proteinExistence type="predicted"/>
<dbReference type="PANTHER" id="PTHR30204:SF98">
    <property type="entry name" value="HTH-TYPE TRANSCRIPTIONAL REGULATOR ADHR"/>
    <property type="match status" value="1"/>
</dbReference>
<dbReference type="Proteomes" id="UP001321748">
    <property type="component" value="Chromosome"/>
</dbReference>
<dbReference type="CDD" id="cd01109">
    <property type="entry name" value="HTH_YyaN"/>
    <property type="match status" value="1"/>
</dbReference>
<dbReference type="SUPFAM" id="SSF46955">
    <property type="entry name" value="Putative DNA-binding domain"/>
    <property type="match status" value="1"/>
</dbReference>
<evidence type="ECO:0000256" key="1">
    <source>
        <dbReference type="ARBA" id="ARBA00023125"/>
    </source>
</evidence>
<dbReference type="InterPro" id="IPR009061">
    <property type="entry name" value="DNA-bd_dom_put_sf"/>
</dbReference>
<feature type="domain" description="HTH merR-type" evidence="2">
    <location>
        <begin position="1"/>
        <end position="68"/>
    </location>
</feature>
<dbReference type="RefSeq" id="WP_317642866.1">
    <property type="nucleotide sequence ID" value="NZ_AP026800.1"/>
</dbReference>
<dbReference type="SMART" id="SM00422">
    <property type="entry name" value="HTH_MERR"/>
    <property type="match status" value="1"/>
</dbReference>
<dbReference type="InterPro" id="IPR000551">
    <property type="entry name" value="MerR-type_HTH_dom"/>
</dbReference>
<protein>
    <submittedName>
        <fullName evidence="3">Transcriptional regulator</fullName>
    </submittedName>
</protein>
<dbReference type="PRINTS" id="PR00040">
    <property type="entry name" value="HTHMERR"/>
</dbReference>
<name>A0ABM8BEK2_9BIFI</name>
<reference evidence="3 4" key="1">
    <citation type="journal article" date="2023" name="Microbiol. Spectr.">
        <title>Symbiosis of Carpenter Bees with Uncharacterized Lactic Acid Bacteria Showing NAD Auxotrophy.</title>
        <authorList>
            <person name="Kawasaki S."/>
            <person name="Ozawa K."/>
            <person name="Mori T."/>
            <person name="Yamamoto A."/>
            <person name="Ito M."/>
            <person name="Ohkuma M."/>
            <person name="Sakamoto M."/>
            <person name="Matsutani M."/>
        </authorList>
    </citation>
    <scope>NUCLEOTIDE SEQUENCE [LARGE SCALE GENOMIC DNA]</scope>
    <source>
        <strain evidence="3 4">KimH</strain>
    </source>
</reference>
<accession>A0ABM8BEK2</accession>
<dbReference type="Gene3D" id="1.10.1660.10">
    <property type="match status" value="1"/>
</dbReference>
<evidence type="ECO:0000259" key="2">
    <source>
        <dbReference type="PROSITE" id="PS50937"/>
    </source>
</evidence>
<evidence type="ECO:0000313" key="4">
    <source>
        <dbReference type="Proteomes" id="UP001321748"/>
    </source>
</evidence>
<dbReference type="PANTHER" id="PTHR30204">
    <property type="entry name" value="REDOX-CYCLING DRUG-SENSING TRANSCRIPTIONAL ACTIVATOR SOXR"/>
    <property type="match status" value="1"/>
</dbReference>